<comment type="caution">
    <text evidence="1">The sequence shown here is derived from an EMBL/GenBank/DDBJ whole genome shotgun (WGS) entry which is preliminary data.</text>
</comment>
<dbReference type="EMBL" id="MNAO01000168">
    <property type="protein sequence ID" value="OHV16068.1"/>
    <property type="molecule type" value="Genomic_DNA"/>
</dbReference>
<gene>
    <name evidence="1" type="ORF">BK022_14535</name>
</gene>
<protein>
    <submittedName>
        <fullName evidence="1">Uncharacterized protein</fullName>
    </submittedName>
</protein>
<reference evidence="1 2" key="1">
    <citation type="submission" date="2016-10" db="EMBL/GenBank/DDBJ databases">
        <title>Draft genome sequence of Methylobacterium extorquens CP3, a seed endophyte of Crotalaria pumila with plant growth-promoting and metal tolerance properties.</title>
        <authorList>
            <person name="Sanchez-Lopez A.S."/>
            <person name="Van Hamme J.D."/>
            <person name="Thijs S."/>
            <person name="Mcammond B.M."/>
            <person name="Stevens V."/>
            <person name="Gonzalez-Chavez M.D.C."/>
            <person name="Vangronsveld J."/>
        </authorList>
    </citation>
    <scope>NUCLEOTIDE SEQUENCE [LARGE SCALE GENOMIC DNA]</scope>
    <source>
        <strain evidence="1 2">CP3</strain>
    </source>
</reference>
<sequence length="76" mass="8220">MIADGSEEARRVGARARPLGPFLCDARFRIADSLYTGPENDIGPADDLLEARAEMERGDFASDDEVSAVFSKSRAS</sequence>
<accession>A0A1S1NZC9</accession>
<organism evidence="1 2">
    <name type="scientific">Methylorubrum extorquens</name>
    <name type="common">Methylobacterium dichloromethanicum</name>
    <name type="synonym">Methylobacterium extorquens</name>
    <dbReference type="NCBI Taxonomy" id="408"/>
    <lineage>
        <taxon>Bacteria</taxon>
        <taxon>Pseudomonadati</taxon>
        <taxon>Pseudomonadota</taxon>
        <taxon>Alphaproteobacteria</taxon>
        <taxon>Hyphomicrobiales</taxon>
        <taxon>Methylobacteriaceae</taxon>
        <taxon>Methylorubrum</taxon>
    </lineage>
</organism>
<evidence type="ECO:0000313" key="1">
    <source>
        <dbReference type="EMBL" id="OHV16068.1"/>
    </source>
</evidence>
<name>A0A1S1NZC9_METEX</name>
<proteinExistence type="predicted"/>
<dbReference type="AlphaFoldDB" id="A0A1S1NZC9"/>
<dbReference type="Proteomes" id="UP000180215">
    <property type="component" value="Unassembled WGS sequence"/>
</dbReference>
<evidence type="ECO:0000313" key="2">
    <source>
        <dbReference type="Proteomes" id="UP000180215"/>
    </source>
</evidence>